<name>A0ACA9P9H5_9GLOM</name>
<proteinExistence type="predicted"/>
<dbReference type="EMBL" id="CAJVPT010031771">
    <property type="protein sequence ID" value="CAG8699085.1"/>
    <property type="molecule type" value="Genomic_DNA"/>
</dbReference>
<dbReference type="Proteomes" id="UP000789525">
    <property type="component" value="Unassembled WGS sequence"/>
</dbReference>
<evidence type="ECO:0000313" key="2">
    <source>
        <dbReference type="Proteomes" id="UP000789525"/>
    </source>
</evidence>
<accession>A0ACA9P9H5</accession>
<comment type="caution">
    <text evidence="1">The sequence shown here is derived from an EMBL/GenBank/DDBJ whole genome shotgun (WGS) entry which is preliminary data.</text>
</comment>
<feature type="non-terminal residue" evidence="1">
    <location>
        <position position="1"/>
    </location>
</feature>
<organism evidence="1 2">
    <name type="scientific">Acaulospora colombiana</name>
    <dbReference type="NCBI Taxonomy" id="27376"/>
    <lineage>
        <taxon>Eukaryota</taxon>
        <taxon>Fungi</taxon>
        <taxon>Fungi incertae sedis</taxon>
        <taxon>Mucoromycota</taxon>
        <taxon>Glomeromycotina</taxon>
        <taxon>Glomeromycetes</taxon>
        <taxon>Diversisporales</taxon>
        <taxon>Acaulosporaceae</taxon>
        <taxon>Acaulospora</taxon>
    </lineage>
</organism>
<reference evidence="1" key="1">
    <citation type="submission" date="2021-06" db="EMBL/GenBank/DDBJ databases">
        <authorList>
            <person name="Kallberg Y."/>
            <person name="Tangrot J."/>
            <person name="Rosling A."/>
        </authorList>
    </citation>
    <scope>NUCLEOTIDE SEQUENCE</scope>
    <source>
        <strain evidence="1">CL356</strain>
    </source>
</reference>
<protein>
    <submittedName>
        <fullName evidence="1">1512_t:CDS:1</fullName>
    </submittedName>
</protein>
<evidence type="ECO:0000313" key="1">
    <source>
        <dbReference type="EMBL" id="CAG8699085.1"/>
    </source>
</evidence>
<keyword evidence="2" id="KW-1185">Reference proteome</keyword>
<gene>
    <name evidence="1" type="ORF">ACOLOM_LOCUS10160</name>
</gene>
<sequence>DFESAGLHSFTQYWGLQIENVYATSGLIIQIFVHGDSLRNHLVAIVVPDPETFVPWANALTGQNVSLGDEKGLESLTKNDHVKRAFLEEMNKVGKHAKLNGFELVKAIHLTHIPFSIDNDLLTPTLKVKRHAAKEYFREEIDKLYTEDNNKFASKL</sequence>